<gene>
    <name evidence="1" type="ORF">ECRASSUSDP1_LOCUS23669</name>
</gene>
<proteinExistence type="predicted"/>
<organism evidence="1 2">
    <name type="scientific">Euplotes crassus</name>
    <dbReference type="NCBI Taxonomy" id="5936"/>
    <lineage>
        <taxon>Eukaryota</taxon>
        <taxon>Sar</taxon>
        <taxon>Alveolata</taxon>
        <taxon>Ciliophora</taxon>
        <taxon>Intramacronucleata</taxon>
        <taxon>Spirotrichea</taxon>
        <taxon>Hypotrichia</taxon>
        <taxon>Euplotida</taxon>
        <taxon>Euplotidae</taxon>
        <taxon>Moneuplotes</taxon>
    </lineage>
</organism>
<evidence type="ECO:0000313" key="1">
    <source>
        <dbReference type="EMBL" id="CAI2382199.1"/>
    </source>
</evidence>
<dbReference type="EMBL" id="CAMPGE010024351">
    <property type="protein sequence ID" value="CAI2382199.1"/>
    <property type="molecule type" value="Genomic_DNA"/>
</dbReference>
<dbReference type="Proteomes" id="UP001295684">
    <property type="component" value="Unassembled WGS sequence"/>
</dbReference>
<accession>A0AAD1Y054</accession>
<keyword evidence="2" id="KW-1185">Reference proteome</keyword>
<reference evidence="1" key="1">
    <citation type="submission" date="2023-07" db="EMBL/GenBank/DDBJ databases">
        <authorList>
            <consortium name="AG Swart"/>
            <person name="Singh M."/>
            <person name="Singh A."/>
            <person name="Seah K."/>
            <person name="Emmerich C."/>
        </authorList>
    </citation>
    <scope>NUCLEOTIDE SEQUENCE</scope>
    <source>
        <strain evidence="1">DP1</strain>
    </source>
</reference>
<dbReference type="AlphaFoldDB" id="A0AAD1Y054"/>
<comment type="caution">
    <text evidence="1">The sequence shown here is derived from an EMBL/GenBank/DDBJ whole genome shotgun (WGS) entry which is preliminary data.</text>
</comment>
<evidence type="ECO:0000313" key="2">
    <source>
        <dbReference type="Proteomes" id="UP001295684"/>
    </source>
</evidence>
<sequence length="130" mass="15500">MRSYQKLLWRNQFCYFYTPHNIEVKHLIIYTLKASFLIHSIRVHLPSQLVQTLLFYLNIRLDSTCLEVCLCFLQSATLQHELTLRLQTYNLGMCLNYKALIRSFMDYVKFFNHQLGSTPHNSLFVYPKTS</sequence>
<name>A0AAD1Y054_EUPCR</name>
<protein>
    <submittedName>
        <fullName evidence="1">Uncharacterized protein</fullName>
    </submittedName>
</protein>